<dbReference type="Pfam" id="PF17764">
    <property type="entry name" value="PriA_3primeBD"/>
    <property type="match status" value="1"/>
</dbReference>
<evidence type="ECO:0000256" key="12">
    <source>
        <dbReference type="HAMAP-Rule" id="MF_00983"/>
    </source>
</evidence>
<dbReference type="NCBIfam" id="TIGR00595">
    <property type="entry name" value="priA"/>
    <property type="match status" value="1"/>
</dbReference>
<comment type="similarity">
    <text evidence="12">Belongs to the helicase family. PriA subfamily.</text>
</comment>
<dbReference type="GO" id="GO:0006270">
    <property type="term" value="P:DNA replication initiation"/>
    <property type="evidence" value="ECO:0007669"/>
    <property type="project" value="TreeGrafter"/>
</dbReference>
<dbReference type="InterPro" id="IPR014001">
    <property type="entry name" value="Helicase_ATP-bd"/>
</dbReference>
<dbReference type="GO" id="GO:0003677">
    <property type="term" value="F:DNA binding"/>
    <property type="evidence" value="ECO:0007669"/>
    <property type="project" value="UniProtKB-UniRule"/>
</dbReference>
<feature type="binding site" evidence="12">
    <location>
        <position position="396"/>
    </location>
    <ligand>
        <name>Zn(2+)</name>
        <dbReference type="ChEBI" id="CHEBI:29105"/>
        <label>2</label>
    </ligand>
</feature>
<keyword evidence="2 12" id="KW-0235">DNA replication</keyword>
<dbReference type="FunFam" id="3.40.50.300:FF:000489">
    <property type="entry name" value="Primosome assembly protein PriA"/>
    <property type="match status" value="1"/>
</dbReference>
<organism evidence="14 15">
    <name type="scientific">bacterium (Candidatus Ratteibacteria) CG01_land_8_20_14_3_00_40_19</name>
    <dbReference type="NCBI Taxonomy" id="2014290"/>
    <lineage>
        <taxon>Bacteria</taxon>
        <taxon>Candidatus Ratteibacteria</taxon>
    </lineage>
</organism>
<dbReference type="Proteomes" id="UP000228886">
    <property type="component" value="Unassembled WGS sequence"/>
</dbReference>
<keyword evidence="6 12" id="KW-0347">Helicase</keyword>
<gene>
    <name evidence="12 14" type="primary">priA</name>
    <name evidence="14" type="ORF">COS11_00610</name>
</gene>
<dbReference type="AlphaFoldDB" id="A0A2M7EAK0"/>
<keyword evidence="1 12" id="KW-0639">Primosome</keyword>
<dbReference type="GO" id="GO:1990077">
    <property type="term" value="C:primosome complex"/>
    <property type="evidence" value="ECO:0007669"/>
    <property type="project" value="UniProtKB-UniRule"/>
</dbReference>
<dbReference type="Pfam" id="PF00271">
    <property type="entry name" value="Helicase_C"/>
    <property type="match status" value="1"/>
</dbReference>
<dbReference type="Gene3D" id="3.40.1440.60">
    <property type="entry name" value="PriA, 3(prime) DNA-binding domain"/>
    <property type="match status" value="1"/>
</dbReference>
<dbReference type="GO" id="GO:0006269">
    <property type="term" value="P:DNA replication, synthesis of primer"/>
    <property type="evidence" value="ECO:0007669"/>
    <property type="project" value="UniProtKB-KW"/>
</dbReference>
<dbReference type="InterPro" id="IPR042115">
    <property type="entry name" value="PriA_3primeBD_sf"/>
</dbReference>
<feature type="binding site" evidence="12">
    <location>
        <position position="378"/>
    </location>
    <ligand>
        <name>Zn(2+)</name>
        <dbReference type="ChEBI" id="CHEBI:29105"/>
        <label>2</label>
    </ligand>
</feature>
<feature type="binding site" evidence="12">
    <location>
        <position position="369"/>
    </location>
    <ligand>
        <name>Zn(2+)</name>
        <dbReference type="ChEBI" id="CHEBI:29105"/>
        <label>1</label>
    </ligand>
</feature>
<comment type="caution">
    <text evidence="14">The sequence shown here is derived from an EMBL/GenBank/DDBJ whole genome shotgun (WGS) entry which is preliminary data.</text>
</comment>
<evidence type="ECO:0000256" key="7">
    <source>
        <dbReference type="ARBA" id="ARBA00022833"/>
    </source>
</evidence>
<evidence type="ECO:0000313" key="15">
    <source>
        <dbReference type="Proteomes" id="UP000228886"/>
    </source>
</evidence>
<proteinExistence type="inferred from homology"/>
<dbReference type="InterPro" id="IPR041236">
    <property type="entry name" value="PriA_C"/>
</dbReference>
<feature type="domain" description="Helicase ATP-binding" evidence="13">
    <location>
        <begin position="141"/>
        <end position="307"/>
    </location>
</feature>
<dbReference type="InterPro" id="IPR001650">
    <property type="entry name" value="Helicase_C-like"/>
</dbReference>
<dbReference type="GO" id="GO:0005524">
    <property type="term" value="F:ATP binding"/>
    <property type="evidence" value="ECO:0007669"/>
    <property type="project" value="UniProtKB-UniRule"/>
</dbReference>
<dbReference type="InterPro" id="IPR041222">
    <property type="entry name" value="PriA_3primeBD"/>
</dbReference>
<reference evidence="15" key="1">
    <citation type="submission" date="2017-09" db="EMBL/GenBank/DDBJ databases">
        <title>Depth-based differentiation of microbial function through sediment-hosted aquifers and enrichment of novel symbionts in the deep terrestrial subsurface.</title>
        <authorList>
            <person name="Probst A.J."/>
            <person name="Ladd B."/>
            <person name="Jarett J.K."/>
            <person name="Geller-Mcgrath D.E."/>
            <person name="Sieber C.M.K."/>
            <person name="Emerson J.B."/>
            <person name="Anantharaman K."/>
            <person name="Thomas B.C."/>
            <person name="Malmstrom R."/>
            <person name="Stieglmeier M."/>
            <person name="Klingl A."/>
            <person name="Woyke T."/>
            <person name="Ryan C.M."/>
            <person name="Banfield J.F."/>
        </authorList>
    </citation>
    <scope>NUCLEOTIDE SEQUENCE [LARGE SCALE GENOMIC DNA]</scope>
</reference>
<comment type="catalytic activity">
    <reaction evidence="11 12">
        <text>ATP + H2O = ADP + phosphate + H(+)</text>
        <dbReference type="Rhea" id="RHEA:13065"/>
        <dbReference type="ChEBI" id="CHEBI:15377"/>
        <dbReference type="ChEBI" id="CHEBI:15378"/>
        <dbReference type="ChEBI" id="CHEBI:30616"/>
        <dbReference type="ChEBI" id="CHEBI:43474"/>
        <dbReference type="ChEBI" id="CHEBI:456216"/>
        <dbReference type="EC" id="5.6.2.4"/>
    </reaction>
</comment>
<dbReference type="EC" id="5.6.2.4" evidence="12"/>
<feature type="binding site" evidence="12">
    <location>
        <position position="381"/>
    </location>
    <ligand>
        <name>Zn(2+)</name>
        <dbReference type="ChEBI" id="CHEBI:29105"/>
        <label>2</label>
    </ligand>
</feature>
<dbReference type="InterPro" id="IPR027417">
    <property type="entry name" value="P-loop_NTPase"/>
</dbReference>
<keyword evidence="4 12" id="KW-0547">Nucleotide-binding</keyword>
<dbReference type="PANTHER" id="PTHR30580">
    <property type="entry name" value="PRIMOSOMAL PROTEIN N"/>
    <property type="match status" value="1"/>
</dbReference>
<evidence type="ECO:0000313" key="14">
    <source>
        <dbReference type="EMBL" id="PIV64738.1"/>
    </source>
</evidence>
<evidence type="ECO:0000256" key="2">
    <source>
        <dbReference type="ARBA" id="ARBA00022705"/>
    </source>
</evidence>
<dbReference type="PROSITE" id="PS51192">
    <property type="entry name" value="HELICASE_ATP_BIND_1"/>
    <property type="match status" value="1"/>
</dbReference>
<evidence type="ECO:0000256" key="4">
    <source>
        <dbReference type="ARBA" id="ARBA00022741"/>
    </source>
</evidence>
<dbReference type="Gene3D" id="3.40.50.300">
    <property type="entry name" value="P-loop containing nucleotide triphosphate hydrolases"/>
    <property type="match status" value="2"/>
</dbReference>
<keyword evidence="7 12" id="KW-0862">Zinc</keyword>
<dbReference type="InterPro" id="IPR005259">
    <property type="entry name" value="PriA"/>
</dbReference>
<feature type="binding site" evidence="12">
    <location>
        <position position="399"/>
    </location>
    <ligand>
        <name>Zn(2+)</name>
        <dbReference type="ChEBI" id="CHEBI:29105"/>
        <label>2</label>
    </ligand>
</feature>
<dbReference type="EMBL" id="PETL01000035">
    <property type="protein sequence ID" value="PIV64738.1"/>
    <property type="molecule type" value="Genomic_DNA"/>
</dbReference>
<dbReference type="CDD" id="cd18804">
    <property type="entry name" value="SF2_C_priA"/>
    <property type="match status" value="1"/>
</dbReference>
<keyword evidence="3 12" id="KW-0479">Metal-binding</keyword>
<dbReference type="Pfam" id="PF18319">
    <property type="entry name" value="Zn_ribbon_PriA"/>
    <property type="match status" value="1"/>
</dbReference>
<comment type="subunit">
    <text evidence="12">Component of the replication restart primosome.</text>
</comment>
<evidence type="ECO:0000256" key="1">
    <source>
        <dbReference type="ARBA" id="ARBA00022515"/>
    </source>
</evidence>
<sequence length="656" mass="74980">MKVAEVALNLPIKQTFSYLFGGFEKEIAVGKRVLVPFGKQKNLIGYVVGIIDSENKKITYKNILRILDEEPILTPEILSLTKWIAGYYGSSWGQAIGLATSPALLSKRFFLDTPAQLIMEKILALPPTDQQKKAIEEICSLIEKGKEETVLLQGVTASGKTEVYLRAISQILEKNRQAIYLVPEISLIPQTSLWVKERFGKRVAVLHSQLSQKERYHCWQEIRKGNIDIVIGPRSAIFAPLPRLGLIIIDEEFETSYKEHQEPKYHAREVAKKRAKLSHCLLILGTATPSLESYYQAKTGKYRWIKLTERVKRQALPEIYIVNMKGKYRGGKPVLFSGELVHLMEEKLLKGEQTVLFLNRKGYHTFLLCRDCGFVLKCKHCSLPLVYYRSKKGLFCHYCNFHQKVPLSCPACGEKIAFLGSGTERIEQELQKLFPDVSIKRLDGDTTKKEESWRNFLSDFTNKKISIVIGTQLLAKGHHFPNVTLTGVINADTSLNLADFRAAERTFQLLFQVAGRAGRGEIPGEVLIQTYLPEHYAIKSLKEKDFSLFYEKELSLRKELGYPPYTHFANILVRGEKEERVKKNIQTIFKRLNAEKKDGMEILGPAPCFHARIKNYFRYHLILKTEEIEGLSAFLGEKLKDIKFPYSLDIDPLEML</sequence>
<dbReference type="SMART" id="SM00487">
    <property type="entry name" value="DEXDc"/>
    <property type="match status" value="1"/>
</dbReference>
<evidence type="ECO:0000259" key="13">
    <source>
        <dbReference type="PROSITE" id="PS51192"/>
    </source>
</evidence>
<evidence type="ECO:0000256" key="8">
    <source>
        <dbReference type="ARBA" id="ARBA00022840"/>
    </source>
</evidence>
<accession>A0A2M7EAK0</accession>
<feature type="binding site" evidence="12">
    <location>
        <position position="372"/>
    </location>
    <ligand>
        <name>Zn(2+)</name>
        <dbReference type="ChEBI" id="CHEBI:29105"/>
        <label>1</label>
    </ligand>
</feature>
<dbReference type="GO" id="GO:0043138">
    <property type="term" value="F:3'-5' DNA helicase activity"/>
    <property type="evidence" value="ECO:0007669"/>
    <property type="project" value="UniProtKB-EC"/>
</dbReference>
<dbReference type="Pfam" id="PF18074">
    <property type="entry name" value="PriA_C"/>
    <property type="match status" value="1"/>
</dbReference>
<evidence type="ECO:0000256" key="6">
    <source>
        <dbReference type="ARBA" id="ARBA00022806"/>
    </source>
</evidence>
<evidence type="ECO:0000256" key="10">
    <source>
        <dbReference type="ARBA" id="ARBA00023235"/>
    </source>
</evidence>
<evidence type="ECO:0000256" key="11">
    <source>
        <dbReference type="ARBA" id="ARBA00048988"/>
    </source>
</evidence>
<comment type="catalytic activity">
    <reaction evidence="12">
        <text>Couples ATP hydrolysis with the unwinding of duplex DNA by translocating in the 3'-5' direction.</text>
        <dbReference type="EC" id="5.6.2.4"/>
    </reaction>
</comment>
<evidence type="ECO:0000256" key="3">
    <source>
        <dbReference type="ARBA" id="ARBA00022723"/>
    </source>
</evidence>
<dbReference type="GO" id="GO:0006310">
    <property type="term" value="P:DNA recombination"/>
    <property type="evidence" value="ECO:0007669"/>
    <property type="project" value="InterPro"/>
</dbReference>
<dbReference type="SUPFAM" id="SSF52540">
    <property type="entry name" value="P-loop containing nucleoside triphosphate hydrolases"/>
    <property type="match status" value="2"/>
</dbReference>
<keyword evidence="10 12" id="KW-0413">Isomerase</keyword>
<dbReference type="HAMAP" id="MF_00983">
    <property type="entry name" value="PriA"/>
    <property type="match status" value="1"/>
</dbReference>
<dbReference type="GO" id="GO:0016887">
    <property type="term" value="F:ATP hydrolysis activity"/>
    <property type="evidence" value="ECO:0007669"/>
    <property type="project" value="RHEA"/>
</dbReference>
<keyword evidence="8 12" id="KW-0067">ATP-binding</keyword>
<keyword evidence="5 12" id="KW-0378">Hydrolase</keyword>
<protein>
    <recommendedName>
        <fullName evidence="12">Replication restart protein PriA</fullName>
    </recommendedName>
    <alternativeName>
        <fullName evidence="12">ATP-dependent DNA helicase PriA</fullName>
        <ecNumber evidence="12">5.6.2.4</ecNumber>
    </alternativeName>
    <alternativeName>
        <fullName evidence="12">DNA 3'-5' helicase PriA</fullName>
    </alternativeName>
</protein>
<dbReference type="CDD" id="cd17929">
    <property type="entry name" value="DEXHc_priA"/>
    <property type="match status" value="1"/>
</dbReference>
<feature type="binding site" evidence="12">
    <location>
        <position position="409"/>
    </location>
    <ligand>
        <name>Zn(2+)</name>
        <dbReference type="ChEBI" id="CHEBI:29105"/>
        <label>1</label>
    </ligand>
</feature>
<dbReference type="Pfam" id="PF00270">
    <property type="entry name" value="DEAD"/>
    <property type="match status" value="1"/>
</dbReference>
<evidence type="ECO:0000256" key="5">
    <source>
        <dbReference type="ARBA" id="ARBA00022801"/>
    </source>
</evidence>
<comment type="cofactor">
    <cofactor evidence="12">
        <name>Zn(2+)</name>
        <dbReference type="ChEBI" id="CHEBI:29105"/>
    </cofactor>
    <text evidence="12">Binds 2 zinc ions per subunit.</text>
</comment>
<name>A0A2M7EAK0_9BACT</name>
<dbReference type="InterPro" id="IPR040498">
    <property type="entry name" value="PriA_CRR"/>
</dbReference>
<dbReference type="PANTHER" id="PTHR30580:SF0">
    <property type="entry name" value="PRIMOSOMAL PROTEIN N"/>
    <property type="match status" value="1"/>
</dbReference>
<dbReference type="InterPro" id="IPR011545">
    <property type="entry name" value="DEAD/DEAH_box_helicase_dom"/>
</dbReference>
<dbReference type="GO" id="GO:0008270">
    <property type="term" value="F:zinc ion binding"/>
    <property type="evidence" value="ECO:0007669"/>
    <property type="project" value="UniProtKB-UniRule"/>
</dbReference>
<dbReference type="SMART" id="SM00490">
    <property type="entry name" value="HELICc"/>
    <property type="match status" value="1"/>
</dbReference>
<comment type="function">
    <text evidence="12">Initiates the restart of stalled replication forks, which reloads the replicative helicase on sites other than the origin of replication. Recognizes and binds to abandoned replication forks and remodels them to uncover a helicase loading site. Promotes assembly of the primosome at these replication forks.</text>
</comment>
<keyword evidence="9 12" id="KW-0238">DNA-binding</keyword>
<feature type="binding site" evidence="12">
    <location>
        <position position="412"/>
    </location>
    <ligand>
        <name>Zn(2+)</name>
        <dbReference type="ChEBI" id="CHEBI:29105"/>
        <label>1</label>
    </ligand>
</feature>
<dbReference type="GO" id="GO:0006302">
    <property type="term" value="P:double-strand break repair"/>
    <property type="evidence" value="ECO:0007669"/>
    <property type="project" value="InterPro"/>
</dbReference>
<evidence type="ECO:0000256" key="9">
    <source>
        <dbReference type="ARBA" id="ARBA00023125"/>
    </source>
</evidence>